<dbReference type="RefSeq" id="WP_110075668.1">
    <property type="nucleotide sequence ID" value="NZ_QGTT01000005.1"/>
</dbReference>
<dbReference type="InterPro" id="IPR036890">
    <property type="entry name" value="HATPase_C_sf"/>
</dbReference>
<dbReference type="Gene3D" id="3.30.565.10">
    <property type="entry name" value="Histidine kinase-like ATPase, C-terminal domain"/>
    <property type="match status" value="1"/>
</dbReference>
<dbReference type="Proteomes" id="UP000246964">
    <property type="component" value="Unassembled WGS sequence"/>
</dbReference>
<keyword evidence="1" id="KW-1133">Transmembrane helix</keyword>
<evidence type="ECO:0000256" key="1">
    <source>
        <dbReference type="SAM" id="Phobius"/>
    </source>
</evidence>
<feature type="transmembrane region" description="Helical" evidence="1">
    <location>
        <begin position="40"/>
        <end position="63"/>
    </location>
</feature>
<accession>A0A317QA00</accession>
<name>A0A317QA00_9GAMM</name>
<protein>
    <submittedName>
        <fullName evidence="2">Signal transduction histidine kinase</fullName>
    </submittedName>
</protein>
<keyword evidence="1" id="KW-0812">Transmembrane</keyword>
<dbReference type="GO" id="GO:0016301">
    <property type="term" value="F:kinase activity"/>
    <property type="evidence" value="ECO:0007669"/>
    <property type="project" value="UniProtKB-KW"/>
</dbReference>
<feature type="transmembrane region" description="Helical" evidence="1">
    <location>
        <begin position="84"/>
        <end position="103"/>
    </location>
</feature>
<keyword evidence="2" id="KW-0418">Kinase</keyword>
<dbReference type="OrthoDB" id="9785252at2"/>
<organism evidence="2 3">
    <name type="scientific">Pseudidiomarina maritima</name>
    <dbReference type="NCBI Taxonomy" id="519453"/>
    <lineage>
        <taxon>Bacteria</taxon>
        <taxon>Pseudomonadati</taxon>
        <taxon>Pseudomonadota</taxon>
        <taxon>Gammaproteobacteria</taxon>
        <taxon>Alteromonadales</taxon>
        <taxon>Idiomarinaceae</taxon>
        <taxon>Pseudidiomarina</taxon>
    </lineage>
</organism>
<dbReference type="AlphaFoldDB" id="A0A317QA00"/>
<keyword evidence="1" id="KW-0472">Membrane</keyword>
<dbReference type="Gene3D" id="1.10.287.130">
    <property type="match status" value="1"/>
</dbReference>
<dbReference type="SUPFAM" id="SSF55874">
    <property type="entry name" value="ATPase domain of HSP90 chaperone/DNA topoisomerase II/histidine kinase"/>
    <property type="match status" value="1"/>
</dbReference>
<evidence type="ECO:0000313" key="2">
    <source>
        <dbReference type="EMBL" id="PWW13686.1"/>
    </source>
</evidence>
<sequence>MTKRDSIVALLLLLITLTASVVIWQHGAAANPYAVLALVPMAAAMLLLPFRLAWLVMGLGIAGQLWQLQAELPTHHQMDTHYRAMVYGQVFAALLLGVTLHWLRVRIVRQQQAIRSLQQRQHRDEQLVSIGTAAAQFSHEVASPIQTIQFLLEDARQQYPNDADLQLAEQQVKRIHNLLLDWRQVAEDVRTHRLMPFEVHQLLQQLQDALLIARPDIHANWHDQVQQPVAVRADRTLLPALLSLLHNAADAAQATQQQLEPEPLAHPLAIEVLAALDGNDWVLTISNTGSADELPPAPQLGQQLLPSSRGAGAGTLLSYSTIERFQGRVSWRRELISSAENLIQVVAEIRLPTEPYSD</sequence>
<reference evidence="2 3" key="1">
    <citation type="submission" date="2018-05" db="EMBL/GenBank/DDBJ databases">
        <title>Freshwater and sediment microbial communities from various areas in North America, analyzing microbe dynamics in response to fracking.</title>
        <authorList>
            <person name="Lamendella R."/>
        </authorList>
    </citation>
    <scope>NUCLEOTIDE SEQUENCE [LARGE SCALE GENOMIC DNA]</scope>
    <source>
        <strain evidence="2 3">125B1</strain>
    </source>
</reference>
<keyword evidence="3" id="KW-1185">Reference proteome</keyword>
<evidence type="ECO:0000313" key="3">
    <source>
        <dbReference type="Proteomes" id="UP000246964"/>
    </source>
</evidence>
<comment type="caution">
    <text evidence="2">The sequence shown here is derived from an EMBL/GenBank/DDBJ whole genome shotgun (WGS) entry which is preliminary data.</text>
</comment>
<keyword evidence="2" id="KW-0808">Transferase</keyword>
<gene>
    <name evidence="2" type="ORF">DET45_10531</name>
</gene>
<dbReference type="EMBL" id="QGTT01000005">
    <property type="protein sequence ID" value="PWW13686.1"/>
    <property type="molecule type" value="Genomic_DNA"/>
</dbReference>
<proteinExistence type="predicted"/>